<dbReference type="EMBL" id="JAYMGO010000022">
    <property type="protein sequence ID" value="KAL1251432.1"/>
    <property type="molecule type" value="Genomic_DNA"/>
</dbReference>
<dbReference type="Proteomes" id="UP001558613">
    <property type="component" value="Unassembled WGS sequence"/>
</dbReference>
<evidence type="ECO:0000313" key="2">
    <source>
        <dbReference type="Proteomes" id="UP001558613"/>
    </source>
</evidence>
<gene>
    <name evidence="1" type="ORF">QQF64_019228</name>
</gene>
<evidence type="ECO:0008006" key="3">
    <source>
        <dbReference type="Google" id="ProtNLM"/>
    </source>
</evidence>
<comment type="caution">
    <text evidence="1">The sequence shown here is derived from an EMBL/GenBank/DDBJ whole genome shotgun (WGS) entry which is preliminary data.</text>
</comment>
<reference evidence="1 2" key="1">
    <citation type="submission" date="2023-09" db="EMBL/GenBank/DDBJ databases">
        <authorList>
            <person name="Wang M."/>
        </authorList>
    </citation>
    <scope>NUCLEOTIDE SEQUENCE [LARGE SCALE GENOMIC DNA]</scope>
    <source>
        <strain evidence="1">GT-2023</strain>
        <tissue evidence="1">Liver</tissue>
    </source>
</reference>
<evidence type="ECO:0000313" key="1">
    <source>
        <dbReference type="EMBL" id="KAL1251432.1"/>
    </source>
</evidence>
<organism evidence="1 2">
    <name type="scientific">Cirrhinus molitorella</name>
    <name type="common">mud carp</name>
    <dbReference type="NCBI Taxonomy" id="172907"/>
    <lineage>
        <taxon>Eukaryota</taxon>
        <taxon>Metazoa</taxon>
        <taxon>Chordata</taxon>
        <taxon>Craniata</taxon>
        <taxon>Vertebrata</taxon>
        <taxon>Euteleostomi</taxon>
        <taxon>Actinopterygii</taxon>
        <taxon>Neopterygii</taxon>
        <taxon>Teleostei</taxon>
        <taxon>Ostariophysi</taxon>
        <taxon>Cypriniformes</taxon>
        <taxon>Cyprinidae</taxon>
        <taxon>Labeoninae</taxon>
        <taxon>Labeonini</taxon>
        <taxon>Cirrhinus</taxon>
    </lineage>
</organism>
<name>A0ABR3LEV2_9TELE</name>
<keyword evidence="2" id="KW-1185">Reference proteome</keyword>
<proteinExistence type="predicted"/>
<accession>A0ABR3LEV2</accession>
<sequence length="152" mass="17025">MLASNSKTESALDIWHANSQICRLQKIRTKLDGLVRRKLDKFIHVFTVQRKQGHPVPCGLCFEQRSCEAVPRMPRAIVESAYRQFLPETGNRSGCVPIPVLILTHSLAKQVLRGWEQSKDSVCGSLRAQLFSNPQTYGNCVETLSGLDNQSS</sequence>
<protein>
    <recommendedName>
        <fullName evidence="3">Reverse transcriptase</fullName>
    </recommendedName>
</protein>